<reference evidence="4 5" key="1">
    <citation type="journal article" date="2015" name="Stand. Genomic Sci.">
        <title>Genomic Encyclopedia of Bacterial and Archaeal Type Strains, Phase III: the genomes of soil and plant-associated and newly described type strains.</title>
        <authorList>
            <person name="Whitman W.B."/>
            <person name="Woyke T."/>
            <person name="Klenk H.P."/>
            <person name="Zhou Y."/>
            <person name="Lilburn T.G."/>
            <person name="Beck B.J."/>
            <person name="De Vos P."/>
            <person name="Vandamme P."/>
            <person name="Eisen J.A."/>
            <person name="Garrity G."/>
            <person name="Hugenholtz P."/>
            <person name="Kyrpides N.C."/>
        </authorList>
    </citation>
    <scope>NUCLEOTIDE SEQUENCE [LARGE SCALE GENOMIC DNA]</scope>
    <source>
        <strain evidence="4 5">VKM Ac-2538</strain>
    </source>
</reference>
<keyword evidence="5" id="KW-1185">Reference proteome</keyword>
<dbReference type="SUPFAM" id="SSF50475">
    <property type="entry name" value="FMN-binding split barrel"/>
    <property type="match status" value="1"/>
</dbReference>
<dbReference type="CDD" id="cd12108">
    <property type="entry name" value="Hr-like"/>
    <property type="match status" value="1"/>
</dbReference>
<dbReference type="EMBL" id="SLWM01000007">
    <property type="protein sequence ID" value="TCO21986.1"/>
    <property type="molecule type" value="Genomic_DNA"/>
</dbReference>
<evidence type="ECO:0000256" key="1">
    <source>
        <dbReference type="ARBA" id="ARBA00008710"/>
    </source>
</evidence>
<proteinExistence type="inferred from homology"/>
<sequence length="310" mass="33874">MFLPCCREHPACRAVGGFPSRTSLRAFRRARNPSRKKSVLNNFTQQIIEEFRANAGQVGGPFDEARLLLLTTTGARSGKPHTTVLGYYPDTADRVLVVGSAGGGPKHPDWYRNLLANPRATVETGVFTYEAEALVLRDAERDETFARLAETDTGWAEYQSKTTRIIPVVALTQVAGGPPNAGSFGEALRLIHGAFRRELALVRREVASSGPGIGAQLRINCLTLCQCLHIHHTFESGGLFPSMLERHPELAPTITTLEAEHAKIAGLLEELQALVSTPSTTSLLAAVDELITELTQHLDYEEEQLIPLLD</sequence>
<protein>
    <submittedName>
        <fullName evidence="4">Deazaflavin-dependent oxidoreductase (Nitroreductase family)</fullName>
    </submittedName>
</protein>
<dbReference type="InterPro" id="IPR004378">
    <property type="entry name" value="F420H2_quin_Rdtase"/>
</dbReference>
<comment type="similarity">
    <text evidence="1">Belongs to the F420H(2)-dependent quinone reductase family.</text>
</comment>
<dbReference type="Gene3D" id="2.30.110.10">
    <property type="entry name" value="Electron Transport, Fmn-binding Protein, Chain A"/>
    <property type="match status" value="1"/>
</dbReference>
<evidence type="ECO:0000256" key="2">
    <source>
        <dbReference type="ARBA" id="ARBA00049106"/>
    </source>
</evidence>
<dbReference type="Proteomes" id="UP000295818">
    <property type="component" value="Unassembled WGS sequence"/>
</dbReference>
<dbReference type="Gene3D" id="1.20.120.520">
    <property type="entry name" value="nmb1532 protein domain like"/>
    <property type="match status" value="1"/>
</dbReference>
<comment type="caution">
    <text evidence="4">The sequence shown here is derived from an EMBL/GenBank/DDBJ whole genome shotgun (WGS) entry which is preliminary data.</text>
</comment>
<dbReference type="InterPro" id="IPR012349">
    <property type="entry name" value="Split_barrel_FMN-bd"/>
</dbReference>
<dbReference type="PANTHER" id="PTHR39428">
    <property type="entry name" value="F420H(2)-DEPENDENT QUINONE REDUCTASE RV1261C"/>
    <property type="match status" value="1"/>
</dbReference>
<dbReference type="Pfam" id="PF01814">
    <property type="entry name" value="Hemerythrin"/>
    <property type="match status" value="1"/>
</dbReference>
<evidence type="ECO:0000259" key="3">
    <source>
        <dbReference type="Pfam" id="PF01814"/>
    </source>
</evidence>
<dbReference type="Pfam" id="PF04075">
    <property type="entry name" value="F420H2_quin_red"/>
    <property type="match status" value="1"/>
</dbReference>
<dbReference type="RefSeq" id="WP_241998587.1">
    <property type="nucleotide sequence ID" value="NZ_SLWM01000007.1"/>
</dbReference>
<dbReference type="PANTHER" id="PTHR39428:SF1">
    <property type="entry name" value="F420H(2)-DEPENDENT QUINONE REDUCTASE RV1261C"/>
    <property type="match status" value="1"/>
</dbReference>
<name>A0ABY2BJF0_9ACTN</name>
<accession>A0ABY2BJF0</accession>
<comment type="catalytic activity">
    <reaction evidence="2">
        <text>oxidized coenzyme F420-(gamma-L-Glu)(n) + a quinol + H(+) = reduced coenzyme F420-(gamma-L-Glu)(n) + a quinone</text>
        <dbReference type="Rhea" id="RHEA:39663"/>
        <dbReference type="Rhea" id="RHEA-COMP:12939"/>
        <dbReference type="Rhea" id="RHEA-COMP:14378"/>
        <dbReference type="ChEBI" id="CHEBI:15378"/>
        <dbReference type="ChEBI" id="CHEBI:24646"/>
        <dbReference type="ChEBI" id="CHEBI:132124"/>
        <dbReference type="ChEBI" id="CHEBI:133980"/>
        <dbReference type="ChEBI" id="CHEBI:139511"/>
    </reaction>
</comment>
<feature type="domain" description="Hemerythrin-like" evidence="3">
    <location>
        <begin position="186"/>
        <end position="309"/>
    </location>
</feature>
<dbReference type="NCBIfam" id="TIGR00026">
    <property type="entry name" value="hi_GC_TIGR00026"/>
    <property type="match status" value="1"/>
</dbReference>
<gene>
    <name evidence="4" type="ORF">EV644_107311</name>
</gene>
<evidence type="ECO:0000313" key="5">
    <source>
        <dbReference type="Proteomes" id="UP000295818"/>
    </source>
</evidence>
<evidence type="ECO:0000313" key="4">
    <source>
        <dbReference type="EMBL" id="TCO21986.1"/>
    </source>
</evidence>
<dbReference type="InterPro" id="IPR012312">
    <property type="entry name" value="Hemerythrin-like"/>
</dbReference>
<organism evidence="4 5">
    <name type="scientific">Kribbella orskensis</name>
    <dbReference type="NCBI Taxonomy" id="2512216"/>
    <lineage>
        <taxon>Bacteria</taxon>
        <taxon>Bacillati</taxon>
        <taxon>Actinomycetota</taxon>
        <taxon>Actinomycetes</taxon>
        <taxon>Propionibacteriales</taxon>
        <taxon>Kribbellaceae</taxon>
        <taxon>Kribbella</taxon>
    </lineage>
</organism>